<organism evidence="1">
    <name type="scientific">marine sediment metagenome</name>
    <dbReference type="NCBI Taxonomy" id="412755"/>
    <lineage>
        <taxon>unclassified sequences</taxon>
        <taxon>metagenomes</taxon>
        <taxon>ecological metagenomes</taxon>
    </lineage>
</organism>
<name>X0TCI3_9ZZZZ</name>
<comment type="caution">
    <text evidence="1">The sequence shown here is derived from an EMBL/GenBank/DDBJ whole genome shotgun (WGS) entry which is preliminary data.</text>
</comment>
<sequence length="86" mass="9745">GFFTELIAGELTNIKKSLDKIRQKNPAQYVSLLIALSEYCIPKLQRIEIEAEVELEVYDFTQLSVKELKQVDEITTKALNPSGIMS</sequence>
<proteinExistence type="predicted"/>
<accession>X0TCI3</accession>
<dbReference type="AlphaFoldDB" id="X0TCI3"/>
<evidence type="ECO:0000313" key="1">
    <source>
        <dbReference type="EMBL" id="GAF73785.1"/>
    </source>
</evidence>
<feature type="non-terminal residue" evidence="1">
    <location>
        <position position="1"/>
    </location>
</feature>
<reference evidence="1" key="1">
    <citation type="journal article" date="2014" name="Front. Microbiol.">
        <title>High frequency of phylogenetically diverse reductive dehalogenase-homologous genes in deep subseafloor sedimentary metagenomes.</title>
        <authorList>
            <person name="Kawai M."/>
            <person name="Futagami T."/>
            <person name="Toyoda A."/>
            <person name="Takaki Y."/>
            <person name="Nishi S."/>
            <person name="Hori S."/>
            <person name="Arai W."/>
            <person name="Tsubouchi T."/>
            <person name="Morono Y."/>
            <person name="Uchiyama I."/>
            <person name="Ito T."/>
            <person name="Fujiyama A."/>
            <person name="Inagaki F."/>
            <person name="Takami H."/>
        </authorList>
    </citation>
    <scope>NUCLEOTIDE SEQUENCE</scope>
    <source>
        <strain evidence="1">Expedition CK06-06</strain>
    </source>
</reference>
<gene>
    <name evidence="1" type="ORF">S01H1_10716</name>
</gene>
<protein>
    <submittedName>
        <fullName evidence="1">Uncharacterized protein</fullName>
    </submittedName>
</protein>
<dbReference type="EMBL" id="BARS01005460">
    <property type="protein sequence ID" value="GAF73785.1"/>
    <property type="molecule type" value="Genomic_DNA"/>
</dbReference>